<organism evidence="1">
    <name type="scientific">Nicotiana tabacum</name>
    <name type="common">Common tobacco</name>
    <dbReference type="NCBI Taxonomy" id="4097"/>
    <lineage>
        <taxon>Eukaryota</taxon>
        <taxon>Viridiplantae</taxon>
        <taxon>Streptophyta</taxon>
        <taxon>Embryophyta</taxon>
        <taxon>Tracheophyta</taxon>
        <taxon>Spermatophyta</taxon>
        <taxon>Magnoliopsida</taxon>
        <taxon>eudicotyledons</taxon>
        <taxon>Gunneridae</taxon>
        <taxon>Pentapetalae</taxon>
        <taxon>asterids</taxon>
        <taxon>lamiids</taxon>
        <taxon>Solanales</taxon>
        <taxon>Solanaceae</taxon>
        <taxon>Nicotianoideae</taxon>
        <taxon>Nicotianeae</taxon>
        <taxon>Nicotiana</taxon>
    </lineage>
</organism>
<dbReference type="InterPro" id="IPR043502">
    <property type="entry name" value="DNA/RNA_pol_sf"/>
</dbReference>
<protein>
    <submittedName>
        <fullName evidence="1">Uncharacterized protein</fullName>
    </submittedName>
</protein>
<dbReference type="STRING" id="4097.A0A1S4CCJ5"/>
<dbReference type="RefSeq" id="XP_016498868.1">
    <property type="nucleotide sequence ID" value="XM_016643382.1"/>
</dbReference>
<dbReference type="SUPFAM" id="SSF56672">
    <property type="entry name" value="DNA/RNA polymerases"/>
    <property type="match status" value="1"/>
</dbReference>
<dbReference type="KEGG" id="nta:107817530"/>
<dbReference type="PANTHER" id="PTHR37984:SF5">
    <property type="entry name" value="PROTEIN NYNRIN-LIKE"/>
    <property type="match status" value="1"/>
</dbReference>
<dbReference type="PaxDb" id="4097-A0A1S4CCJ5"/>
<name>A0A1S4CCJ5_TOBAC</name>
<reference evidence="1" key="1">
    <citation type="submission" date="2025-08" db="UniProtKB">
        <authorList>
            <consortium name="RefSeq"/>
        </authorList>
    </citation>
    <scope>IDENTIFICATION</scope>
</reference>
<sequence length="120" mass="13206">MPGLPQLEGRGALDYVPRRVVSFLKAQQMVEKGCDTYLTFVKDVSADTLTVELVSLDSVVFLGHLVSSEGIKVDPKKIEAGKSWPRQSSATEIQSFLGFSSIAALMTILTQKDAPFRWTE</sequence>
<accession>A0A1S4CCJ5</accession>
<gene>
    <name evidence="1" type="primary">LOC107817530</name>
</gene>
<proteinExistence type="predicted"/>
<dbReference type="OrthoDB" id="1749844at2759"/>
<dbReference type="InterPro" id="IPR050951">
    <property type="entry name" value="Retrovirus_Pol_polyprotein"/>
</dbReference>
<dbReference type="AlphaFoldDB" id="A0A1S4CCJ5"/>
<evidence type="ECO:0000313" key="1">
    <source>
        <dbReference type="RefSeq" id="XP_016498868.1"/>
    </source>
</evidence>
<dbReference type="PANTHER" id="PTHR37984">
    <property type="entry name" value="PROTEIN CBG26694"/>
    <property type="match status" value="1"/>
</dbReference>